<feature type="compositionally biased region" description="Pro residues" evidence="1">
    <location>
        <begin position="49"/>
        <end position="58"/>
    </location>
</feature>
<dbReference type="EMBL" id="JAHOPB010000003">
    <property type="protein sequence ID" value="MBU8877086.1"/>
    <property type="molecule type" value="Genomic_DNA"/>
</dbReference>
<organism evidence="3 4">
    <name type="scientific">Reyranella humidisoli</name>
    <dbReference type="NCBI Taxonomy" id="2849149"/>
    <lineage>
        <taxon>Bacteria</taxon>
        <taxon>Pseudomonadati</taxon>
        <taxon>Pseudomonadota</taxon>
        <taxon>Alphaproteobacteria</taxon>
        <taxon>Hyphomicrobiales</taxon>
        <taxon>Reyranellaceae</taxon>
        <taxon>Reyranella</taxon>
    </lineage>
</organism>
<protein>
    <submittedName>
        <fullName evidence="3">Peptidoglycan-binding protein</fullName>
    </submittedName>
</protein>
<sequence length="307" mass="32367">MRFAATFLGLALLAPAIAVAQSAGEVERCFQNPAACASGGGGGGAAPPAQAPAPPPAPLAARPAPAPDYTTVLNSPEPDRKKIQESLRTLDKYNGPIDGNLQSEATIKAIGEWQKGRNTPVVGKLTPQEAAQLNAEASRAPIRRLEPPPPQTAQPVPLAPARPSNADVLKALQDRLAERRKAAEPKANAAAQALVRDLKAYVAADGKGVAGDQFADFAKWYADNKAAGRTVGEITPVIDDYGDAKAGAATTIEIRFETKQGDKTYGQCLVFAWIESTPRKNPQAFGCNDVAAVEKWKTDQALKSAWR</sequence>
<evidence type="ECO:0000313" key="4">
    <source>
        <dbReference type="Proteomes" id="UP000727907"/>
    </source>
</evidence>
<reference evidence="3 4" key="1">
    <citation type="submission" date="2021-06" db="EMBL/GenBank/DDBJ databases">
        <authorList>
            <person name="Lee D.H."/>
        </authorList>
    </citation>
    <scope>NUCLEOTIDE SEQUENCE [LARGE SCALE GENOMIC DNA]</scope>
    <source>
        <strain evidence="3 4">MMS21-HV4-11</strain>
    </source>
</reference>
<evidence type="ECO:0000256" key="2">
    <source>
        <dbReference type="SAM" id="SignalP"/>
    </source>
</evidence>
<comment type="caution">
    <text evidence="3">The sequence shown here is derived from an EMBL/GenBank/DDBJ whole genome shotgun (WGS) entry which is preliminary data.</text>
</comment>
<keyword evidence="4" id="KW-1185">Reference proteome</keyword>
<feature type="region of interest" description="Disordered" evidence="1">
    <location>
        <begin position="143"/>
        <end position="162"/>
    </location>
</feature>
<feature type="signal peptide" evidence="2">
    <location>
        <begin position="1"/>
        <end position="20"/>
    </location>
</feature>
<feature type="region of interest" description="Disordered" evidence="1">
    <location>
        <begin position="37"/>
        <end position="80"/>
    </location>
</feature>
<evidence type="ECO:0000256" key="1">
    <source>
        <dbReference type="SAM" id="MobiDB-lite"/>
    </source>
</evidence>
<evidence type="ECO:0000313" key="3">
    <source>
        <dbReference type="EMBL" id="MBU8877086.1"/>
    </source>
</evidence>
<gene>
    <name evidence="3" type="ORF">KQ910_25165</name>
</gene>
<keyword evidence="2" id="KW-0732">Signal</keyword>
<dbReference type="Proteomes" id="UP000727907">
    <property type="component" value="Unassembled WGS sequence"/>
</dbReference>
<feature type="chain" id="PRO_5047409024" evidence="2">
    <location>
        <begin position="21"/>
        <end position="307"/>
    </location>
</feature>
<accession>A0ABS6IRX4</accession>
<proteinExistence type="predicted"/>
<feature type="compositionally biased region" description="Pro residues" evidence="1">
    <location>
        <begin position="147"/>
        <end position="160"/>
    </location>
</feature>
<name>A0ABS6IRX4_9HYPH</name>
<dbReference type="RefSeq" id="WP_216966496.1">
    <property type="nucleotide sequence ID" value="NZ_JAHOPB010000003.1"/>
</dbReference>